<evidence type="ECO:0000313" key="9">
    <source>
        <dbReference type="EMBL" id="PRQ43037.1"/>
    </source>
</evidence>
<keyword evidence="5 8" id="KW-1133">Transmembrane helix</keyword>
<accession>A0A2P6R9C5</accession>
<dbReference type="EMBL" id="PDCK01000041">
    <property type="protein sequence ID" value="PRQ43037.1"/>
    <property type="molecule type" value="Genomic_DNA"/>
</dbReference>
<evidence type="ECO:0008006" key="11">
    <source>
        <dbReference type="Google" id="ProtNLM"/>
    </source>
</evidence>
<sequence>MGLWTLIQGMLLFANGLAILNEDRFLAPRGWTMLEVQRGNRSTMKGQLIGLIYACQYFRIMLVFFNFITIILKLIYG</sequence>
<reference evidence="9 10" key="1">
    <citation type="journal article" date="2018" name="Nat. Genet.">
        <title>The Rosa genome provides new insights in the design of modern roses.</title>
        <authorList>
            <person name="Bendahmane M."/>
        </authorList>
    </citation>
    <scope>NUCLEOTIDE SEQUENCE [LARGE SCALE GENOMIC DNA]</scope>
    <source>
        <strain evidence="10">cv. Old Blush</strain>
    </source>
</reference>
<evidence type="ECO:0000256" key="8">
    <source>
        <dbReference type="SAM" id="Phobius"/>
    </source>
</evidence>
<keyword evidence="3 8" id="KW-0812">Transmembrane</keyword>
<protein>
    <recommendedName>
        <fullName evidence="11">Yos1-like protein</fullName>
    </recommendedName>
</protein>
<evidence type="ECO:0000256" key="7">
    <source>
        <dbReference type="ARBA" id="ARBA00024203"/>
    </source>
</evidence>
<gene>
    <name evidence="9" type="ORF">RchiOBHm_Chr3g0464081</name>
</gene>
<dbReference type="STRING" id="74649.A0A2P6R9C5"/>
<dbReference type="Gramene" id="PRQ43037">
    <property type="protein sequence ID" value="PRQ43037"/>
    <property type="gene ID" value="RchiOBHm_Chr3g0464081"/>
</dbReference>
<evidence type="ECO:0000256" key="5">
    <source>
        <dbReference type="ARBA" id="ARBA00022989"/>
    </source>
</evidence>
<keyword evidence="4" id="KW-0653">Protein transport</keyword>
<comment type="similarity">
    <text evidence="7">Belongs to the YOS1 family.</text>
</comment>
<keyword evidence="2" id="KW-0813">Transport</keyword>
<keyword evidence="10" id="KW-1185">Reference proteome</keyword>
<feature type="transmembrane region" description="Helical" evidence="8">
    <location>
        <begin position="57"/>
        <end position="76"/>
    </location>
</feature>
<organism evidence="9 10">
    <name type="scientific">Rosa chinensis</name>
    <name type="common">China rose</name>
    <dbReference type="NCBI Taxonomy" id="74649"/>
    <lineage>
        <taxon>Eukaryota</taxon>
        <taxon>Viridiplantae</taxon>
        <taxon>Streptophyta</taxon>
        <taxon>Embryophyta</taxon>
        <taxon>Tracheophyta</taxon>
        <taxon>Spermatophyta</taxon>
        <taxon>Magnoliopsida</taxon>
        <taxon>eudicotyledons</taxon>
        <taxon>Gunneridae</taxon>
        <taxon>Pentapetalae</taxon>
        <taxon>rosids</taxon>
        <taxon>fabids</taxon>
        <taxon>Rosales</taxon>
        <taxon>Rosaceae</taxon>
        <taxon>Rosoideae</taxon>
        <taxon>Rosoideae incertae sedis</taxon>
        <taxon>Rosa</taxon>
    </lineage>
</organism>
<evidence type="ECO:0000256" key="4">
    <source>
        <dbReference type="ARBA" id="ARBA00022927"/>
    </source>
</evidence>
<dbReference type="AlphaFoldDB" id="A0A2P6R9C5"/>
<dbReference type="OrthoDB" id="15356at2759"/>
<dbReference type="PANTHER" id="PTHR15858:SF0">
    <property type="entry name" value="IMMEDIATE EARLY RESPONSE 3-INTERACTING PROTEIN 1"/>
    <property type="match status" value="1"/>
</dbReference>
<dbReference type="GO" id="GO:0000139">
    <property type="term" value="C:Golgi membrane"/>
    <property type="evidence" value="ECO:0007669"/>
    <property type="project" value="TreeGrafter"/>
</dbReference>
<dbReference type="Pfam" id="PF08571">
    <property type="entry name" value="Yos1"/>
    <property type="match status" value="1"/>
</dbReference>
<evidence type="ECO:0000256" key="1">
    <source>
        <dbReference type="ARBA" id="ARBA00004370"/>
    </source>
</evidence>
<dbReference type="GO" id="GO:0030134">
    <property type="term" value="C:COPII-coated ER to Golgi transport vesicle"/>
    <property type="evidence" value="ECO:0007669"/>
    <property type="project" value="TreeGrafter"/>
</dbReference>
<dbReference type="PANTHER" id="PTHR15858">
    <property type="entry name" value="IMMEDIATE EARLY RESPONSE 3-INTERACTING PROTEIN 1"/>
    <property type="match status" value="1"/>
</dbReference>
<evidence type="ECO:0000256" key="6">
    <source>
        <dbReference type="ARBA" id="ARBA00023136"/>
    </source>
</evidence>
<comment type="subcellular location">
    <subcellularLocation>
        <location evidence="1">Membrane</location>
    </subcellularLocation>
</comment>
<dbReference type="InterPro" id="IPR013880">
    <property type="entry name" value="Yos1"/>
</dbReference>
<evidence type="ECO:0000256" key="2">
    <source>
        <dbReference type="ARBA" id="ARBA00022448"/>
    </source>
</evidence>
<evidence type="ECO:0000256" key="3">
    <source>
        <dbReference type="ARBA" id="ARBA00022692"/>
    </source>
</evidence>
<dbReference type="GO" id="GO:0006888">
    <property type="term" value="P:endoplasmic reticulum to Golgi vesicle-mediated transport"/>
    <property type="evidence" value="ECO:0007669"/>
    <property type="project" value="TreeGrafter"/>
</dbReference>
<name>A0A2P6R9C5_ROSCH</name>
<keyword evidence="6 8" id="KW-0472">Membrane</keyword>
<dbReference type="OMA" id="QCFRWIL"/>
<evidence type="ECO:0000313" key="10">
    <source>
        <dbReference type="Proteomes" id="UP000238479"/>
    </source>
</evidence>
<proteinExistence type="inferred from homology"/>
<comment type="caution">
    <text evidence="9">The sequence shown here is derived from an EMBL/GenBank/DDBJ whole genome shotgun (WGS) entry which is preliminary data.</text>
</comment>
<dbReference type="GO" id="GO:0005789">
    <property type="term" value="C:endoplasmic reticulum membrane"/>
    <property type="evidence" value="ECO:0007669"/>
    <property type="project" value="TreeGrafter"/>
</dbReference>
<dbReference type="Proteomes" id="UP000238479">
    <property type="component" value="Chromosome 3"/>
</dbReference>
<dbReference type="GO" id="GO:0015031">
    <property type="term" value="P:protein transport"/>
    <property type="evidence" value="ECO:0007669"/>
    <property type="project" value="UniProtKB-KW"/>
</dbReference>